<feature type="domain" description="FAF" evidence="3">
    <location>
        <begin position="163"/>
        <end position="216"/>
    </location>
</feature>
<feature type="compositionally biased region" description="Basic and acidic residues" evidence="2">
    <location>
        <begin position="151"/>
        <end position="160"/>
    </location>
</feature>
<comment type="caution">
    <text evidence="4">The sequence shown here is derived from an EMBL/GenBank/DDBJ whole genome shotgun (WGS) entry which is preliminary data.</text>
</comment>
<evidence type="ECO:0000313" key="4">
    <source>
        <dbReference type="EMBL" id="KAK2976814.1"/>
    </source>
</evidence>
<gene>
    <name evidence="4" type="ORF">RJ640_002213</name>
</gene>
<evidence type="ECO:0000256" key="2">
    <source>
        <dbReference type="SAM" id="MobiDB-lite"/>
    </source>
</evidence>
<feature type="region of interest" description="Disordered" evidence="2">
    <location>
        <begin position="15"/>
        <end position="44"/>
    </location>
</feature>
<feature type="region of interest" description="Disordered" evidence="2">
    <location>
        <begin position="228"/>
        <end position="247"/>
    </location>
</feature>
<dbReference type="PANTHER" id="PTHR33155">
    <property type="entry name" value="FANTASTIC FOUR-LIKE PROTEIN (DUF3049)"/>
    <property type="match status" value="1"/>
</dbReference>
<evidence type="ECO:0000256" key="1">
    <source>
        <dbReference type="ARBA" id="ARBA00008690"/>
    </source>
</evidence>
<sequence length="295" mass="32807">MMSFCKNSVHTFLGLSGSPSKDKNPSRNIPSPAGGLTLFTVSDHSRRPTNVVESAAVKSSPPPPPSTTAATVSIVAAAATTCLTKRDPRGIGFLDDFGGSVDGLMSCTESLGFESSDERRVDDEVIESIVTNKDTNADGFCASRKRSKRSNRAEEKEAVKAKKFPPPLSSLNRNGKPNFFLRPVRKDGRLELTEVKILRPEILRASRQDGRLRLHLIHREEELVEEENEEEAVEEAAEEKSEEERAEEYWQFPAKSGGGDGLRRCHELVVNQQQHHHSHPHLNLHVWSQHCVTIR</sequence>
<feature type="region of interest" description="Disordered" evidence="2">
    <location>
        <begin position="143"/>
        <end position="168"/>
    </location>
</feature>
<feature type="compositionally biased region" description="Acidic residues" evidence="2">
    <location>
        <begin position="228"/>
        <end position="237"/>
    </location>
</feature>
<keyword evidence="5" id="KW-1185">Reference proteome</keyword>
<dbReference type="AlphaFoldDB" id="A0AA88UA15"/>
<organism evidence="4 5">
    <name type="scientific">Escallonia rubra</name>
    <dbReference type="NCBI Taxonomy" id="112253"/>
    <lineage>
        <taxon>Eukaryota</taxon>
        <taxon>Viridiplantae</taxon>
        <taxon>Streptophyta</taxon>
        <taxon>Embryophyta</taxon>
        <taxon>Tracheophyta</taxon>
        <taxon>Spermatophyta</taxon>
        <taxon>Magnoliopsida</taxon>
        <taxon>eudicotyledons</taxon>
        <taxon>Gunneridae</taxon>
        <taxon>Pentapetalae</taxon>
        <taxon>asterids</taxon>
        <taxon>campanulids</taxon>
        <taxon>Escalloniales</taxon>
        <taxon>Escalloniaceae</taxon>
        <taxon>Escallonia</taxon>
    </lineage>
</organism>
<proteinExistence type="inferred from homology"/>
<protein>
    <recommendedName>
        <fullName evidence="3">FAF domain-containing protein</fullName>
    </recommendedName>
</protein>
<comment type="similarity">
    <text evidence="1">Belongs to the fantastic four family.</text>
</comment>
<dbReference type="Pfam" id="PF11250">
    <property type="entry name" value="FAF"/>
    <property type="match status" value="1"/>
</dbReference>
<accession>A0AA88UA15</accession>
<dbReference type="EMBL" id="JAVXUO010002036">
    <property type="protein sequence ID" value="KAK2976814.1"/>
    <property type="molecule type" value="Genomic_DNA"/>
</dbReference>
<dbReference type="Proteomes" id="UP001187471">
    <property type="component" value="Unassembled WGS sequence"/>
</dbReference>
<dbReference type="PANTHER" id="PTHR33155:SF27">
    <property type="entry name" value="FANTASTIC FOUR-LIKE PROTEIN (DUF3049)"/>
    <property type="match status" value="1"/>
</dbReference>
<evidence type="ECO:0000313" key="5">
    <source>
        <dbReference type="Proteomes" id="UP001187471"/>
    </source>
</evidence>
<name>A0AA88UA15_9ASTE</name>
<reference evidence="4" key="1">
    <citation type="submission" date="2022-12" db="EMBL/GenBank/DDBJ databases">
        <title>Draft genome assemblies for two species of Escallonia (Escalloniales).</title>
        <authorList>
            <person name="Chanderbali A."/>
            <person name="Dervinis C."/>
            <person name="Anghel I."/>
            <person name="Soltis D."/>
            <person name="Soltis P."/>
            <person name="Zapata F."/>
        </authorList>
    </citation>
    <scope>NUCLEOTIDE SEQUENCE</scope>
    <source>
        <strain evidence="4">UCBG92.1500</strain>
        <tissue evidence="4">Leaf</tissue>
    </source>
</reference>
<dbReference type="InterPro" id="IPR021410">
    <property type="entry name" value="FAF"/>
</dbReference>
<evidence type="ECO:0000259" key="3">
    <source>
        <dbReference type="Pfam" id="PF11250"/>
    </source>
</evidence>
<dbReference type="InterPro" id="IPR046431">
    <property type="entry name" value="FAF_dom"/>
</dbReference>